<evidence type="ECO:0000259" key="1">
    <source>
        <dbReference type="PROSITE" id="PS50013"/>
    </source>
</evidence>
<dbReference type="RefSeq" id="XP_018852416.1">
    <property type="nucleotide sequence ID" value="XM_018996871.1"/>
</dbReference>
<dbReference type="STRING" id="51240.A0A2I4H8D6"/>
<name>A0A2I4H8D6_JUGRE</name>
<evidence type="ECO:0000313" key="2">
    <source>
        <dbReference type="Proteomes" id="UP000235220"/>
    </source>
</evidence>
<dbReference type="GeneID" id="109014405"/>
<dbReference type="InParanoid" id="A0A2I4H8D6"/>
<evidence type="ECO:0000313" key="3">
    <source>
        <dbReference type="RefSeq" id="XP_018852416.1"/>
    </source>
</evidence>
<dbReference type="InterPro" id="IPR000953">
    <property type="entry name" value="Chromo/chromo_shadow_dom"/>
</dbReference>
<feature type="domain" description="Chromo" evidence="1">
    <location>
        <begin position="82"/>
        <end position="121"/>
    </location>
</feature>
<dbReference type="OrthoDB" id="5554229at2759"/>
<sequence length="121" mass="14337">MRLQPYQQQFQAQRRNVKLSPRFYGPYQVTERIREVAYCLGLPKSAQIHPMFHVSLLKKKVGHLVQTIPTLLPVDTLGILKLKPKAILDRRLRKKRSFPVVKMMVRWQGQRDEDTTWEGFH</sequence>
<dbReference type="Proteomes" id="UP000235220">
    <property type="component" value="Chromosome 13"/>
</dbReference>
<accession>A0A2I4H8D6</accession>
<dbReference type="PANTHER" id="PTHR46148:SF54">
    <property type="entry name" value="RETROTRANSPOSON-LIKE PROTEIN"/>
    <property type="match status" value="1"/>
</dbReference>
<reference evidence="3" key="1">
    <citation type="submission" date="2025-08" db="UniProtKB">
        <authorList>
            <consortium name="RefSeq"/>
        </authorList>
    </citation>
    <scope>IDENTIFICATION</scope>
    <source>
        <tissue evidence="3">Leaves</tissue>
    </source>
</reference>
<dbReference type="KEGG" id="jre:109014405"/>
<organism evidence="2 3">
    <name type="scientific">Juglans regia</name>
    <name type="common">English walnut</name>
    <dbReference type="NCBI Taxonomy" id="51240"/>
    <lineage>
        <taxon>Eukaryota</taxon>
        <taxon>Viridiplantae</taxon>
        <taxon>Streptophyta</taxon>
        <taxon>Embryophyta</taxon>
        <taxon>Tracheophyta</taxon>
        <taxon>Spermatophyta</taxon>
        <taxon>Magnoliopsida</taxon>
        <taxon>eudicotyledons</taxon>
        <taxon>Gunneridae</taxon>
        <taxon>Pentapetalae</taxon>
        <taxon>rosids</taxon>
        <taxon>fabids</taxon>
        <taxon>Fagales</taxon>
        <taxon>Juglandaceae</taxon>
        <taxon>Juglans</taxon>
    </lineage>
</organism>
<protein>
    <submittedName>
        <fullName evidence="3">Uncharacterized protein LOC109014405</fullName>
    </submittedName>
</protein>
<proteinExistence type="predicted"/>
<dbReference type="SUPFAM" id="SSF54160">
    <property type="entry name" value="Chromo domain-like"/>
    <property type="match status" value="1"/>
</dbReference>
<dbReference type="InterPro" id="IPR016197">
    <property type="entry name" value="Chromo-like_dom_sf"/>
</dbReference>
<dbReference type="AlphaFoldDB" id="A0A2I4H8D6"/>
<dbReference type="PANTHER" id="PTHR46148">
    <property type="entry name" value="CHROMO DOMAIN-CONTAINING PROTEIN"/>
    <property type="match status" value="1"/>
</dbReference>
<dbReference type="PROSITE" id="PS50013">
    <property type="entry name" value="CHROMO_2"/>
    <property type="match status" value="1"/>
</dbReference>
<dbReference type="Pfam" id="PF24626">
    <property type="entry name" value="SH3_Tf2-1"/>
    <property type="match status" value="1"/>
</dbReference>
<gene>
    <name evidence="3" type="primary">LOC109014405</name>
</gene>
<keyword evidence="2" id="KW-1185">Reference proteome</keyword>
<dbReference type="InterPro" id="IPR056924">
    <property type="entry name" value="SH3_Tf2-1"/>
</dbReference>